<evidence type="ECO:0000259" key="9">
    <source>
        <dbReference type="Pfam" id="PF00324"/>
    </source>
</evidence>
<dbReference type="PANTHER" id="PTHR43495:SF6">
    <property type="entry name" value="THREONINE_SERINE TRANSPORTER YBXG-RELATED"/>
    <property type="match status" value="1"/>
</dbReference>
<organism evidence="10 11">
    <name type="scientific">Chromobacterium fluminis</name>
    <dbReference type="NCBI Taxonomy" id="3044269"/>
    <lineage>
        <taxon>Bacteria</taxon>
        <taxon>Pseudomonadati</taxon>
        <taxon>Pseudomonadota</taxon>
        <taxon>Betaproteobacteria</taxon>
        <taxon>Neisseriales</taxon>
        <taxon>Chromobacteriaceae</taxon>
        <taxon>Chromobacterium</taxon>
    </lineage>
</organism>
<proteinExistence type="predicted"/>
<dbReference type="InterPro" id="IPR004841">
    <property type="entry name" value="AA-permease/SLC12A_dom"/>
</dbReference>
<feature type="transmembrane region" description="Helical" evidence="8">
    <location>
        <begin position="198"/>
        <end position="219"/>
    </location>
</feature>
<dbReference type="EMBL" id="JAAOMA010000002">
    <property type="protein sequence ID" value="NHR04050.1"/>
    <property type="molecule type" value="Genomic_DNA"/>
</dbReference>
<evidence type="ECO:0000256" key="1">
    <source>
        <dbReference type="ARBA" id="ARBA00004651"/>
    </source>
</evidence>
<name>A0ABX0L703_9NEIS</name>
<feature type="transmembrane region" description="Helical" evidence="8">
    <location>
        <begin position="401"/>
        <end position="422"/>
    </location>
</feature>
<keyword evidence="11" id="KW-1185">Reference proteome</keyword>
<dbReference type="Proteomes" id="UP001515641">
    <property type="component" value="Unassembled WGS sequence"/>
</dbReference>
<feature type="transmembrane region" description="Helical" evidence="8">
    <location>
        <begin position="17"/>
        <end position="38"/>
    </location>
</feature>
<dbReference type="RefSeq" id="WP_166450627.1">
    <property type="nucleotide sequence ID" value="NZ_JAAOMA010000002.1"/>
</dbReference>
<dbReference type="InterPro" id="IPR004840">
    <property type="entry name" value="Amino_acid_permease_CS"/>
</dbReference>
<feature type="transmembrane region" description="Helical" evidence="8">
    <location>
        <begin position="428"/>
        <end position="447"/>
    </location>
</feature>
<dbReference type="PIRSF" id="PIRSF006060">
    <property type="entry name" value="AA_transporter"/>
    <property type="match status" value="1"/>
</dbReference>
<evidence type="ECO:0000256" key="6">
    <source>
        <dbReference type="ARBA" id="ARBA00022989"/>
    </source>
</evidence>
<dbReference type="PANTHER" id="PTHR43495">
    <property type="entry name" value="GABA PERMEASE"/>
    <property type="match status" value="1"/>
</dbReference>
<evidence type="ECO:0000256" key="7">
    <source>
        <dbReference type="ARBA" id="ARBA00023136"/>
    </source>
</evidence>
<dbReference type="PROSITE" id="PS00218">
    <property type="entry name" value="AMINO_ACID_PERMEASE_1"/>
    <property type="match status" value="1"/>
</dbReference>
<evidence type="ECO:0000256" key="5">
    <source>
        <dbReference type="ARBA" id="ARBA00022970"/>
    </source>
</evidence>
<feature type="transmembrane region" description="Helical" evidence="8">
    <location>
        <begin position="279"/>
        <end position="299"/>
    </location>
</feature>
<keyword evidence="5" id="KW-0029">Amino-acid transport</keyword>
<keyword evidence="4 8" id="KW-0812">Transmembrane</keyword>
<feature type="transmembrane region" description="Helical" evidence="8">
    <location>
        <begin position="333"/>
        <end position="352"/>
    </location>
</feature>
<protein>
    <submittedName>
        <fullName evidence="10">Amino acid permease</fullName>
    </submittedName>
</protein>
<feature type="transmembrane region" description="Helical" evidence="8">
    <location>
        <begin position="240"/>
        <end position="259"/>
    </location>
</feature>
<comment type="caution">
    <text evidence="10">The sequence shown here is derived from an EMBL/GenBank/DDBJ whole genome shotgun (WGS) entry which is preliminary data.</text>
</comment>
<evidence type="ECO:0000313" key="11">
    <source>
        <dbReference type="Proteomes" id="UP001515641"/>
    </source>
</evidence>
<feature type="transmembrane region" description="Helical" evidence="8">
    <location>
        <begin position="358"/>
        <end position="381"/>
    </location>
</feature>
<keyword evidence="3" id="KW-1003">Cell membrane</keyword>
<dbReference type="Gene3D" id="1.20.1740.10">
    <property type="entry name" value="Amino acid/polyamine transporter I"/>
    <property type="match status" value="1"/>
</dbReference>
<evidence type="ECO:0000256" key="3">
    <source>
        <dbReference type="ARBA" id="ARBA00022475"/>
    </source>
</evidence>
<feature type="transmembrane region" description="Helical" evidence="8">
    <location>
        <begin position="125"/>
        <end position="143"/>
    </location>
</feature>
<gene>
    <name evidence="10" type="ORF">HA052_02460</name>
</gene>
<keyword evidence="2" id="KW-0813">Transport</keyword>
<dbReference type="Pfam" id="PF00324">
    <property type="entry name" value="AA_permease"/>
    <property type="match status" value="1"/>
</dbReference>
<accession>A0ABX0L703</accession>
<evidence type="ECO:0000256" key="4">
    <source>
        <dbReference type="ARBA" id="ARBA00022692"/>
    </source>
</evidence>
<feature type="transmembrane region" description="Helical" evidence="8">
    <location>
        <begin position="155"/>
        <end position="178"/>
    </location>
</feature>
<reference evidence="10 11" key="1">
    <citation type="submission" date="2020-03" db="EMBL/GenBank/DDBJ databases">
        <title>Draft genome sequence of environmentally isolated cultures.</title>
        <authorList>
            <person name="Wilson H.S."/>
            <person name="De Leon M.E."/>
        </authorList>
    </citation>
    <scope>NUCLEOTIDE SEQUENCE [LARGE SCALE GENOMIC DNA]</scope>
    <source>
        <strain evidence="10 11">HSC-31F16</strain>
    </source>
</reference>
<sequence>MQPAQDSLHRGLEERHINLMALGATIGVGLFLGSATAIKMAGPAIMLAYALGGFAIFLIMRALGEMAIHNPVAGSFSRYALDYLGPLAGYLTGWNYWFLWLVTCMAEITAVGVYMGIWFPDIPAWYWALAALLAMGGVNFIAVKAYGEFEFWFALIKIVTIVLMIIGGLGMIVFGLGHGGVATGISNLWSHGGFMPNGFSGVLMSLQMVMFAYLGVEMLGLTAGEAKNPKKALARAVDSVFWRILIFYIGALFVILAIYPWNELGTRGSPFVLTFEQLGIPAAAGIINFVVLTAALSSCNSGIFSTGRMLYNLAQQQQALPIFAKVSRQGVPVFALLMSVFALLAGVLLNYLAPKEVFTWLTAISTFGAIWTWVIILLAQLRFRRTLSREQLAALAYKMPLWPYGSYIAMGFLILVVGLMAYFPDTRIALIIGPGWLAFLVVVYYLLGYNKRSAEEVARLAQNAR</sequence>
<keyword evidence="7 8" id="KW-0472">Membrane</keyword>
<evidence type="ECO:0000313" key="10">
    <source>
        <dbReference type="EMBL" id="NHR04050.1"/>
    </source>
</evidence>
<feature type="domain" description="Amino acid permease/ SLC12A" evidence="9">
    <location>
        <begin position="16"/>
        <end position="447"/>
    </location>
</feature>
<feature type="transmembrane region" description="Helical" evidence="8">
    <location>
        <begin position="97"/>
        <end position="119"/>
    </location>
</feature>
<comment type="subcellular location">
    <subcellularLocation>
        <location evidence="1">Cell membrane</location>
        <topology evidence="1">Multi-pass membrane protein</topology>
    </subcellularLocation>
</comment>
<evidence type="ECO:0000256" key="8">
    <source>
        <dbReference type="SAM" id="Phobius"/>
    </source>
</evidence>
<keyword evidence="6 8" id="KW-1133">Transmembrane helix</keyword>
<evidence type="ECO:0000256" key="2">
    <source>
        <dbReference type="ARBA" id="ARBA00022448"/>
    </source>
</evidence>
<feature type="transmembrane region" description="Helical" evidence="8">
    <location>
        <begin position="44"/>
        <end position="63"/>
    </location>
</feature>